<dbReference type="AlphaFoldDB" id="A0A3M8UDD6"/>
<organism evidence="2 3">
    <name type="scientific">Streptomyces botrytidirepellens</name>
    <dbReference type="NCBI Taxonomy" id="2486417"/>
    <lineage>
        <taxon>Bacteria</taxon>
        <taxon>Bacillati</taxon>
        <taxon>Actinomycetota</taxon>
        <taxon>Actinomycetes</taxon>
        <taxon>Kitasatosporales</taxon>
        <taxon>Streptomycetaceae</taxon>
        <taxon>Streptomyces</taxon>
    </lineage>
</organism>
<dbReference type="Proteomes" id="UP000275401">
    <property type="component" value="Unassembled WGS sequence"/>
</dbReference>
<keyword evidence="1" id="KW-0472">Membrane</keyword>
<dbReference type="InterPro" id="IPR025339">
    <property type="entry name" value="DUF4245"/>
</dbReference>
<evidence type="ECO:0000313" key="3">
    <source>
        <dbReference type="Proteomes" id="UP000275401"/>
    </source>
</evidence>
<dbReference type="Pfam" id="PF14030">
    <property type="entry name" value="DUF4245"/>
    <property type="match status" value="1"/>
</dbReference>
<accession>A0A3M8UDD6</accession>
<name>A0A3M8UDD6_9ACTN</name>
<sequence length="183" mass="19900">MAGMRGKETVRDMVLSLTVIGVVAAAIYVFGIPHDDSDKGKGVQTVDYRVEVDTARRAAPYPVAAPEKGSLPKGWRATSVTYQPRTTADKGAAWHLGFLAQNEEYIAIEQSDGRPVPFIEDVTQQARETKVKQKIGGQEWVRYEGDKYDALVRREPGVTTVVTGTASYGQLAKMAAALKAEKG</sequence>
<proteinExistence type="predicted"/>
<evidence type="ECO:0000256" key="1">
    <source>
        <dbReference type="SAM" id="Phobius"/>
    </source>
</evidence>
<feature type="transmembrane region" description="Helical" evidence="1">
    <location>
        <begin position="12"/>
        <end position="31"/>
    </location>
</feature>
<comment type="caution">
    <text evidence="2">The sequence shown here is derived from an EMBL/GenBank/DDBJ whole genome shotgun (WGS) entry which is preliminary data.</text>
</comment>
<dbReference type="EMBL" id="RIBZ01000654">
    <property type="protein sequence ID" value="RNG03452.1"/>
    <property type="molecule type" value="Genomic_DNA"/>
</dbReference>
<keyword evidence="3" id="KW-1185">Reference proteome</keyword>
<evidence type="ECO:0000313" key="2">
    <source>
        <dbReference type="EMBL" id="RNG03452.1"/>
    </source>
</evidence>
<keyword evidence="1" id="KW-0812">Transmembrane</keyword>
<gene>
    <name evidence="2" type="ORF">EEJ42_34785</name>
</gene>
<protein>
    <submittedName>
        <fullName evidence="2">DUF4245 domain-containing protein</fullName>
    </submittedName>
</protein>
<reference evidence="2 3" key="1">
    <citation type="submission" date="2018-11" db="EMBL/GenBank/DDBJ databases">
        <title>The Potential of Streptomyces as Biocontrol Agents against the Tomato grey mould, Botrytis cinerea (Gray mold) Frontiers in Microbiology.</title>
        <authorList>
            <person name="Li D."/>
        </authorList>
    </citation>
    <scope>NUCLEOTIDE SEQUENCE [LARGE SCALE GENOMIC DNA]</scope>
    <source>
        <strain evidence="2 3">NEAU-LD23</strain>
    </source>
</reference>
<keyword evidence="1" id="KW-1133">Transmembrane helix</keyword>